<evidence type="ECO:0000313" key="2">
    <source>
        <dbReference type="Proteomes" id="UP000515154"/>
    </source>
</evidence>
<name>A0A6P7SUP4_9MOLL</name>
<evidence type="ECO:0000256" key="1">
    <source>
        <dbReference type="SAM" id="SignalP"/>
    </source>
</evidence>
<dbReference type="AlphaFoldDB" id="A0A6P7SUP4"/>
<dbReference type="RefSeq" id="XP_029641963.1">
    <property type="nucleotide sequence ID" value="XM_029786103.1"/>
</dbReference>
<keyword evidence="1" id="KW-0732">Signal</keyword>
<keyword evidence="2" id="KW-1185">Reference proteome</keyword>
<organism evidence="2 4">
    <name type="scientific">Octopus sinensis</name>
    <name type="common">East Asian common octopus</name>
    <dbReference type="NCBI Taxonomy" id="2607531"/>
    <lineage>
        <taxon>Eukaryota</taxon>
        <taxon>Metazoa</taxon>
        <taxon>Spiralia</taxon>
        <taxon>Lophotrochozoa</taxon>
        <taxon>Mollusca</taxon>
        <taxon>Cephalopoda</taxon>
        <taxon>Coleoidea</taxon>
        <taxon>Octopodiformes</taxon>
        <taxon>Octopoda</taxon>
        <taxon>Incirrata</taxon>
        <taxon>Octopodidae</taxon>
        <taxon>Octopus</taxon>
    </lineage>
</organism>
<feature type="signal peptide" evidence="1">
    <location>
        <begin position="1"/>
        <end position="21"/>
    </location>
</feature>
<dbReference type="KEGG" id="osn:115216621"/>
<evidence type="ECO:0000313" key="3">
    <source>
        <dbReference type="RefSeq" id="XP_029641963.1"/>
    </source>
</evidence>
<protein>
    <submittedName>
        <fullName evidence="3">Uncharacterized protein LOC115216621</fullName>
    </submittedName>
    <submittedName>
        <fullName evidence="4">Uncharacterized protein LOC115216622</fullName>
    </submittedName>
</protein>
<dbReference type="Proteomes" id="UP000515154">
    <property type="component" value="Linkage group LG10"/>
</dbReference>
<dbReference type="RefSeq" id="XP_029641964.1">
    <property type="nucleotide sequence ID" value="XM_029786104.1"/>
</dbReference>
<feature type="chain" id="PRO_5045019692" evidence="1">
    <location>
        <begin position="22"/>
        <end position="238"/>
    </location>
</feature>
<reference evidence="3 4" key="1">
    <citation type="submission" date="2025-08" db="UniProtKB">
        <authorList>
            <consortium name="RefSeq"/>
        </authorList>
    </citation>
    <scope>IDENTIFICATION</scope>
</reference>
<sequence length="238" mass="26925">MQKYLILACCFLIFNAGRSQARSIKYDRIRDYMSTMPRDIIGKNMAMIPDYPTMPAEDIYKKSMMDIIGKNMAMIPDYATIPADAYNKRSIKSKKSAMIADYATIPADAYNKRSMKGKKSAMIADYATIPADASIMQSRPMADHYIQEIRMGMKDIDFRPVTAIPPNIALRPIETIGKKSAIADYAAIPAEDIYKKSMIDKIGKNMAMIPDYAAIPADAYSMRSMMNYMPTEYIYEIE</sequence>
<gene>
    <name evidence="4" type="primary">LOC115216622</name>
    <name evidence="3" type="synonym">LOC115216621</name>
</gene>
<accession>A0A6P7SUP4</accession>
<dbReference type="KEGG" id="osn:115216622"/>
<evidence type="ECO:0000313" key="4">
    <source>
        <dbReference type="RefSeq" id="XP_029641964.1"/>
    </source>
</evidence>
<proteinExistence type="predicted"/>